<reference evidence="2" key="1">
    <citation type="journal article" date="2024" name="Front. Bioeng. Biotechnol.">
        <title>Genome-scale model development and genomic sequencing of the oleaginous clade Lipomyces.</title>
        <authorList>
            <person name="Czajka J.J."/>
            <person name="Han Y."/>
            <person name="Kim J."/>
            <person name="Mondo S.J."/>
            <person name="Hofstad B.A."/>
            <person name="Robles A."/>
            <person name="Haridas S."/>
            <person name="Riley R."/>
            <person name="LaButti K."/>
            <person name="Pangilinan J."/>
            <person name="Andreopoulos W."/>
            <person name="Lipzen A."/>
            <person name="Yan J."/>
            <person name="Wang M."/>
            <person name="Ng V."/>
            <person name="Grigoriev I.V."/>
            <person name="Spatafora J.W."/>
            <person name="Magnuson J.K."/>
            <person name="Baker S.E."/>
            <person name="Pomraning K.R."/>
        </authorList>
    </citation>
    <scope>NUCLEOTIDE SEQUENCE [LARGE SCALE GENOMIC DNA]</scope>
    <source>
        <strain evidence="2">CBS 10300</strain>
    </source>
</reference>
<name>A0ACC3TFA1_9ASCO</name>
<gene>
    <name evidence="1" type="ORF">V1517DRAFT_332138</name>
</gene>
<organism evidence="1 2">
    <name type="scientific">Lipomyces orientalis</name>
    <dbReference type="NCBI Taxonomy" id="1233043"/>
    <lineage>
        <taxon>Eukaryota</taxon>
        <taxon>Fungi</taxon>
        <taxon>Dikarya</taxon>
        <taxon>Ascomycota</taxon>
        <taxon>Saccharomycotina</taxon>
        <taxon>Lipomycetes</taxon>
        <taxon>Lipomycetales</taxon>
        <taxon>Lipomycetaceae</taxon>
        <taxon>Lipomyces</taxon>
    </lineage>
</organism>
<protein>
    <submittedName>
        <fullName evidence="1">Glycoside hydrolase</fullName>
    </submittedName>
</protein>
<keyword evidence="1" id="KW-0378">Hydrolase</keyword>
<keyword evidence="2" id="KW-1185">Reference proteome</keyword>
<dbReference type="EMBL" id="MU970178">
    <property type="protein sequence ID" value="KAK9319552.1"/>
    <property type="molecule type" value="Genomic_DNA"/>
</dbReference>
<evidence type="ECO:0000313" key="2">
    <source>
        <dbReference type="Proteomes" id="UP001489719"/>
    </source>
</evidence>
<accession>A0ACC3TFA1</accession>
<dbReference type="Proteomes" id="UP001489719">
    <property type="component" value="Unassembled WGS sequence"/>
</dbReference>
<comment type="caution">
    <text evidence="1">The sequence shown here is derived from an EMBL/GenBank/DDBJ whole genome shotgun (WGS) entry which is preliminary data.</text>
</comment>
<sequence length="1145" mass="124633">MVSVFRFRRYRTLIVLSCVILFGIYHLTASNHGGAVPAKFMKPSMPGRPPGAAAPIHSSSKLASESTSESSIIENIPTEKPVKDINHDLEPAEDTAYAPKYPPVDENSVDDEPASTQEPEKIVVPEWKQLTVKSYESTYSPDDHRVNGDSITSPAFPVVENIFKTPRITKFPTPPQIQLPDDPPISFPKVQGVFAPETPEQRTVREERLNTVREAFLHSWNGYKAHAWGHDEVRPVTNGYADPFGGWGASIVDALDTLQIMGLTSELEDAKKFVASIDFTTSNLHTVPVFETVIRYLGGLISAYDLSNAREPVFLNKAVELADVLIGAFDTPNGMPILFYDPQLAHRDLKLRAGKHMILAQFASLSLEFTRLAQLTANQTYYSVIQHVTDQAEASLSSSPMAGLWPLRMDISGCTTAEVSQSGRGQRSSTPPVRVPEEDTSDSIRPSQQLQNKINNAAAEANVDEEATPSGKKLARRQLNLEENMDAQAPSRSISETTMPDSNVVIPPAKPDPECVALKGLTESTQGRSNRKFSAGALGDSAYEYLIKQYLLLGGTVSQYKTLYETTSASIKRNLLYRPMVKGDPDILFSGNVLIGARGEITKDYEMTHLTCFLGGMFALGGRALELQDDITIGAKLADGWYWAYNATRTGIMPENFHVQACSSDDCHWVDPRKQQTSPEHQVRRRRSLKKRQEDDVVIPEGPPQTIPEPPPVAEGPVVGVSPGGTFTEEASAPEYPVEETPTEASEPNDQFTMTGKQPTEGAMQNEQPASEKLTTGQPVTEETTLGPAVDREQSAELPTEIMKSSNDHVAAPVKDATTAAGDTNTQLYSGSPSAQGETGPASDDQLPADTEPTAGHSAEQQMEHGAKESQASADNIVGEPPSQPLADLPTREQMKDAIQATTPPESATQPSTADTSQANQGETADLLSPNDPPRPVSGTTSEGGTLPLARNNKDASPEESSAETQSAMPSTEKPAARAEMGTVSTGHSEGDTGAKASIPGTVQAGTTSPSTDDTDRWEIGGWYDQPRSFVSQDGRYLLRPEALESIFIMYRITGDKIWQDKGWQMFSAINKYCRTATAYSSIADVTDNLHNRHVDGMESFWMAETLKYAYLLFADPNLISLDDYVFNTEAHPFLRPSPVTSAPE</sequence>
<evidence type="ECO:0000313" key="1">
    <source>
        <dbReference type="EMBL" id="KAK9319552.1"/>
    </source>
</evidence>
<proteinExistence type="predicted"/>